<dbReference type="Proteomes" id="UP000815846">
    <property type="component" value="Unassembled WGS sequence"/>
</dbReference>
<gene>
    <name evidence="1" type="ORF">CWS31_007690</name>
</gene>
<dbReference type="PROSITE" id="PS51318">
    <property type="entry name" value="TAT"/>
    <property type="match status" value="1"/>
</dbReference>
<keyword evidence="2" id="KW-1185">Reference proteome</keyword>
<accession>A0ABY3MY73</accession>
<dbReference type="InterPro" id="IPR006311">
    <property type="entry name" value="TAT_signal"/>
</dbReference>
<dbReference type="EMBL" id="PJAI02000006">
    <property type="protein sequence ID" value="TYK66139.1"/>
    <property type="molecule type" value="Genomic_DNA"/>
</dbReference>
<sequence>MKKIDNEAVPVIDENNRRTFLRSSAAAASALVLGSVLPATASAKSAPKAGEVELLFVQSADKVVLDKNTLVLSGIAKSTIYFSDRPQRIAGHMLTSDFITDWQKGTHHEDFKQDPPNATLSIISGDEVQDVVMTLTNPRLESDVLLYDVKLIDDGLALDVFSGPGSLFIDIVGMPATPVSVAGVARRERRRVIYR</sequence>
<evidence type="ECO:0000313" key="1">
    <source>
        <dbReference type="EMBL" id="TYK66139.1"/>
    </source>
</evidence>
<protein>
    <submittedName>
        <fullName evidence="1">Uncharacterized protein</fullName>
    </submittedName>
</protein>
<name>A0ABY3MY73_9GAMM</name>
<comment type="caution">
    <text evidence="1">The sequence shown here is derived from an EMBL/GenBank/DDBJ whole genome shotgun (WGS) entry which is preliminary data.</text>
</comment>
<dbReference type="RefSeq" id="WP_101345556.1">
    <property type="nucleotide sequence ID" value="NZ_PJAI02000006.1"/>
</dbReference>
<proteinExistence type="predicted"/>
<evidence type="ECO:0000313" key="2">
    <source>
        <dbReference type="Proteomes" id="UP000815846"/>
    </source>
</evidence>
<organism evidence="1 2">
    <name type="scientific">Colwellia echini</name>
    <dbReference type="NCBI Taxonomy" id="1982103"/>
    <lineage>
        <taxon>Bacteria</taxon>
        <taxon>Pseudomonadati</taxon>
        <taxon>Pseudomonadota</taxon>
        <taxon>Gammaproteobacteria</taxon>
        <taxon>Alteromonadales</taxon>
        <taxon>Colwelliaceae</taxon>
        <taxon>Colwellia</taxon>
    </lineage>
</organism>
<reference evidence="1 2" key="1">
    <citation type="submission" date="2019-08" db="EMBL/GenBank/DDBJ databases">
        <title>Microbe sample from Colwellia echini.</title>
        <authorList>
            <person name="Christiansen L."/>
            <person name="Pathiraja D."/>
            <person name="Schultz-Johansen M."/>
            <person name="Choi I.-G."/>
            <person name="Stougaard P."/>
        </authorList>
    </citation>
    <scope>NUCLEOTIDE SEQUENCE [LARGE SCALE GENOMIC DNA]</scope>
    <source>
        <strain evidence="1 2">A3</strain>
    </source>
</reference>